<dbReference type="EMBL" id="QXQA01000001">
    <property type="protein sequence ID" value="RIX60176.1"/>
    <property type="molecule type" value="Genomic_DNA"/>
</dbReference>
<dbReference type="RefSeq" id="WP_119597551.1">
    <property type="nucleotide sequence ID" value="NZ_QXQA01000001.1"/>
</dbReference>
<dbReference type="Proteomes" id="UP000266482">
    <property type="component" value="Unassembled WGS sequence"/>
</dbReference>
<dbReference type="OrthoDB" id="2651809at2"/>
<dbReference type="Pfam" id="PF25583">
    <property type="entry name" value="WCX"/>
    <property type="match status" value="1"/>
</dbReference>
<evidence type="ECO:0000259" key="1">
    <source>
        <dbReference type="Pfam" id="PF13280"/>
    </source>
</evidence>
<reference evidence="3 4" key="1">
    <citation type="submission" date="2018-09" db="EMBL/GenBank/DDBJ databases">
        <title>Paenibacillus aracenensis nov. sp. isolated from a cave in southern Spain.</title>
        <authorList>
            <person name="Jurado V."/>
            <person name="Gutierrez-Patricio S."/>
            <person name="Gonzalez-Pimentel J.L."/>
            <person name="Miller A.Z."/>
            <person name="Laiz L."/>
            <person name="Saiz-Jimenez C."/>
        </authorList>
    </citation>
    <scope>NUCLEOTIDE SEQUENCE [LARGE SCALE GENOMIC DNA]</scope>
    <source>
        <strain evidence="3 4">DSM 22867</strain>
    </source>
</reference>
<feature type="domain" description="WYL" evidence="1">
    <location>
        <begin position="233"/>
        <end position="314"/>
    </location>
</feature>
<organism evidence="3 4">
    <name type="scientific">Paenibacillus nanensis</name>
    <dbReference type="NCBI Taxonomy" id="393251"/>
    <lineage>
        <taxon>Bacteria</taxon>
        <taxon>Bacillati</taxon>
        <taxon>Bacillota</taxon>
        <taxon>Bacilli</taxon>
        <taxon>Bacillales</taxon>
        <taxon>Paenibacillaceae</taxon>
        <taxon>Paenibacillus</taxon>
    </lineage>
</organism>
<name>A0A3A1VKL3_9BACL</name>
<evidence type="ECO:0000313" key="4">
    <source>
        <dbReference type="Proteomes" id="UP000266482"/>
    </source>
</evidence>
<protein>
    <submittedName>
        <fullName evidence="3">WYL domain-containing protein</fullName>
    </submittedName>
</protein>
<dbReference type="InterPro" id="IPR057727">
    <property type="entry name" value="WCX_dom"/>
</dbReference>
<gene>
    <name evidence="3" type="ORF">D3P08_00915</name>
</gene>
<dbReference type="Pfam" id="PF13280">
    <property type="entry name" value="WYL"/>
    <property type="match status" value="1"/>
</dbReference>
<evidence type="ECO:0000313" key="3">
    <source>
        <dbReference type="EMBL" id="RIX60176.1"/>
    </source>
</evidence>
<evidence type="ECO:0000259" key="2">
    <source>
        <dbReference type="Pfam" id="PF25583"/>
    </source>
</evidence>
<dbReference type="AlphaFoldDB" id="A0A3A1VKL3"/>
<proteinExistence type="predicted"/>
<dbReference type="PROSITE" id="PS52050">
    <property type="entry name" value="WYL"/>
    <property type="match status" value="1"/>
</dbReference>
<dbReference type="InterPro" id="IPR026881">
    <property type="entry name" value="WYL_dom"/>
</dbReference>
<dbReference type="InterPro" id="IPR051534">
    <property type="entry name" value="CBASS_pafABC_assoc_protein"/>
</dbReference>
<feature type="domain" description="WCX" evidence="2">
    <location>
        <begin position="352"/>
        <end position="430"/>
    </location>
</feature>
<dbReference type="PANTHER" id="PTHR34580:SF1">
    <property type="entry name" value="PROTEIN PAFC"/>
    <property type="match status" value="1"/>
</dbReference>
<sequence length="441" mass="51221">MARESFDKEIQFLRLLALTGGAYSRKQFADRLGISVHTYDKTLRYLKDILSAGQQGLTPEQSAELTAGFRYNHYESADPLLLFLYRAKSLKETESARLALIMAALRKQDLAANDLMELCGRELPADAALPDEKTIRGDLKYLEEVGVVKRIDGKRPYRYRARTELIDQLTDDELIDLYDYTDVLANTQLPSVQGYLLRDTLKKALRARGLGPETTETHVYKYHYHSRILDEAHLYAIHKAIESRRKLTFLYLSPKRGTRYASKNTNPLFETQTTGVTETILPLKVIYDHQYGRWYLVGHNARQGLMKFRMEGLTGLEEGAQVSEEEFAMRLSHAEEKLRHSWVIDTMRSFRVVARFYNPENSSHNFVKARVLAQGQWGEITEETESFFQFEITVNGLTEIKPWLRSFGSSCEVLEPRWLRHEFMAEWKELQAYYEPVREDF</sequence>
<comment type="caution">
    <text evidence="3">The sequence shown here is derived from an EMBL/GenBank/DDBJ whole genome shotgun (WGS) entry which is preliminary data.</text>
</comment>
<keyword evidence="4" id="KW-1185">Reference proteome</keyword>
<accession>A0A3A1VKL3</accession>
<dbReference type="PANTHER" id="PTHR34580">
    <property type="match status" value="1"/>
</dbReference>